<dbReference type="OrthoDB" id="6744840at2759"/>
<dbReference type="RefSeq" id="XP_030762210.1">
    <property type="nucleotide sequence ID" value="XM_030906350.1"/>
</dbReference>
<organism evidence="2 3">
    <name type="scientific">Sitophilus oryzae</name>
    <name type="common">Rice weevil</name>
    <name type="synonym">Curculio oryzae</name>
    <dbReference type="NCBI Taxonomy" id="7048"/>
    <lineage>
        <taxon>Eukaryota</taxon>
        <taxon>Metazoa</taxon>
        <taxon>Ecdysozoa</taxon>
        <taxon>Arthropoda</taxon>
        <taxon>Hexapoda</taxon>
        <taxon>Insecta</taxon>
        <taxon>Pterygota</taxon>
        <taxon>Neoptera</taxon>
        <taxon>Endopterygota</taxon>
        <taxon>Coleoptera</taxon>
        <taxon>Polyphaga</taxon>
        <taxon>Cucujiformia</taxon>
        <taxon>Curculionidae</taxon>
        <taxon>Dryophthorinae</taxon>
        <taxon>Sitophilus</taxon>
    </lineage>
</organism>
<dbReference type="Pfam" id="PF13843">
    <property type="entry name" value="DDE_Tnp_1_7"/>
    <property type="match status" value="1"/>
</dbReference>
<dbReference type="GeneID" id="115887027"/>
<accession>A0A6J2YH48</accession>
<dbReference type="PANTHER" id="PTHR46599">
    <property type="entry name" value="PIGGYBAC TRANSPOSABLE ELEMENT-DERIVED PROTEIN 4"/>
    <property type="match status" value="1"/>
</dbReference>
<dbReference type="InParanoid" id="A0A6J2YH48"/>
<evidence type="ECO:0000313" key="3">
    <source>
        <dbReference type="RefSeq" id="XP_030762210.1"/>
    </source>
</evidence>
<evidence type="ECO:0000313" key="2">
    <source>
        <dbReference type="Proteomes" id="UP000504635"/>
    </source>
</evidence>
<gene>
    <name evidence="3" type="primary">LOC115887027</name>
</gene>
<feature type="domain" description="PiggyBac transposable element-derived protein" evidence="1">
    <location>
        <begin position="2"/>
        <end position="190"/>
    </location>
</feature>
<sequence length="192" mass="21564">MFIPSKPAKYGIKVQILTDATTHYMVNAEIYCGTEIETAEPKSKLSNPTRVVLRLAQYVEGTKRNITGDNRYSSVELEVLKEKKTYVGTLKRNKRGIPLEFLPHRNRQVDFSIFGFSASNTIVSHVPKKGKGVSLLSSMHPSSSINQDTLKPEIIHFYNETTSGVAALFAKCAKYSTSRRTNRWPVAIFHPS</sequence>
<dbReference type="KEGG" id="soy:115887027"/>
<dbReference type="InterPro" id="IPR029526">
    <property type="entry name" value="PGBD"/>
</dbReference>
<keyword evidence="2" id="KW-1185">Reference proteome</keyword>
<proteinExistence type="predicted"/>
<dbReference type="PANTHER" id="PTHR46599:SF6">
    <property type="entry name" value="DUAL SPECIFICITY PHOSPHATASE 26"/>
    <property type="match status" value="1"/>
</dbReference>
<reference evidence="3" key="1">
    <citation type="submission" date="2025-08" db="UniProtKB">
        <authorList>
            <consortium name="RefSeq"/>
        </authorList>
    </citation>
    <scope>IDENTIFICATION</scope>
    <source>
        <tissue evidence="3">Gonads</tissue>
    </source>
</reference>
<name>A0A6J2YH48_SITOR</name>
<evidence type="ECO:0000259" key="1">
    <source>
        <dbReference type="Pfam" id="PF13843"/>
    </source>
</evidence>
<dbReference type="AlphaFoldDB" id="A0A6J2YH48"/>
<dbReference type="Proteomes" id="UP000504635">
    <property type="component" value="Unplaced"/>
</dbReference>
<protein>
    <submittedName>
        <fullName evidence="3">Uncharacterized protein LOC115887027</fullName>
    </submittedName>
</protein>